<protein>
    <recommendedName>
        <fullName evidence="3">C2H2-type domain-containing protein</fullName>
    </recommendedName>
</protein>
<keyword evidence="5" id="KW-1185">Reference proteome</keyword>
<feature type="compositionally biased region" description="Basic and acidic residues" evidence="2">
    <location>
        <begin position="102"/>
        <end position="117"/>
    </location>
</feature>
<name>A0A1B0CN25_LUTLO</name>
<accession>A0A1B0CN25</accession>
<keyword evidence="1" id="KW-0479">Metal-binding</keyword>
<dbReference type="GO" id="GO:0008270">
    <property type="term" value="F:zinc ion binding"/>
    <property type="evidence" value="ECO:0007669"/>
    <property type="project" value="UniProtKB-KW"/>
</dbReference>
<dbReference type="EMBL" id="AJWK01019706">
    <property type="status" value="NOT_ANNOTATED_CDS"/>
    <property type="molecule type" value="Genomic_DNA"/>
</dbReference>
<keyword evidence="1" id="KW-0863">Zinc-finger</keyword>
<feature type="compositionally biased region" description="Pro residues" evidence="2">
    <location>
        <begin position="133"/>
        <end position="142"/>
    </location>
</feature>
<keyword evidence="1" id="KW-0862">Zinc</keyword>
<feature type="compositionally biased region" description="Polar residues" evidence="2">
    <location>
        <begin position="161"/>
        <end position="172"/>
    </location>
</feature>
<dbReference type="EMBL" id="AJWK01019705">
    <property type="status" value="NOT_ANNOTATED_CDS"/>
    <property type="molecule type" value="Genomic_DNA"/>
</dbReference>
<organism evidence="4 5">
    <name type="scientific">Lutzomyia longipalpis</name>
    <name type="common">Sand fly</name>
    <dbReference type="NCBI Taxonomy" id="7200"/>
    <lineage>
        <taxon>Eukaryota</taxon>
        <taxon>Metazoa</taxon>
        <taxon>Ecdysozoa</taxon>
        <taxon>Arthropoda</taxon>
        <taxon>Hexapoda</taxon>
        <taxon>Insecta</taxon>
        <taxon>Pterygota</taxon>
        <taxon>Neoptera</taxon>
        <taxon>Endopterygota</taxon>
        <taxon>Diptera</taxon>
        <taxon>Nematocera</taxon>
        <taxon>Psychodoidea</taxon>
        <taxon>Psychodidae</taxon>
        <taxon>Lutzomyia</taxon>
        <taxon>Lutzomyia</taxon>
    </lineage>
</organism>
<sequence>HASSHSTTLSFTCSICRAHFRRKDNLRRHLKVIHPEENLLETLRESQQEVETEAAPPPPRTCSVIKFTGNAKPPSAVETQEEPQNVPEVQEMPPKVPQVVERPPKTKKPFDPLEIYRKILCPSHDDDDDEPPEPNPTPPVPPIVRKTSQEGNFVHWRKRTSLNFTQNARRKD</sequence>
<evidence type="ECO:0000313" key="4">
    <source>
        <dbReference type="EnsemblMetazoa" id="LLOJ006109-PA"/>
    </source>
</evidence>
<dbReference type="VEuPathDB" id="VectorBase:LLOJ006109"/>
<dbReference type="EnsemblMetazoa" id="LLOJ006109-RA">
    <property type="protein sequence ID" value="LLOJ006109-PA"/>
    <property type="gene ID" value="LLOJ006109"/>
</dbReference>
<dbReference type="VEuPathDB" id="VectorBase:LLONM1_000085"/>
<dbReference type="SMART" id="SM00355">
    <property type="entry name" value="ZnF_C2H2"/>
    <property type="match status" value="1"/>
</dbReference>
<dbReference type="InterPro" id="IPR036236">
    <property type="entry name" value="Znf_C2H2_sf"/>
</dbReference>
<proteinExistence type="predicted"/>
<dbReference type="AlphaFoldDB" id="A0A1B0CN25"/>
<feature type="region of interest" description="Disordered" evidence="2">
    <location>
        <begin position="44"/>
        <end position="172"/>
    </location>
</feature>
<dbReference type="EMBL" id="AJWK01019704">
    <property type="status" value="NOT_ANNOTATED_CDS"/>
    <property type="molecule type" value="Genomic_DNA"/>
</dbReference>
<dbReference type="SUPFAM" id="SSF57667">
    <property type="entry name" value="beta-beta-alpha zinc fingers"/>
    <property type="match status" value="1"/>
</dbReference>
<dbReference type="Proteomes" id="UP000092461">
    <property type="component" value="Unassembled WGS sequence"/>
</dbReference>
<reference evidence="4" key="1">
    <citation type="submission" date="2020-05" db="UniProtKB">
        <authorList>
            <consortium name="EnsemblMetazoa"/>
        </authorList>
    </citation>
    <scope>IDENTIFICATION</scope>
    <source>
        <strain evidence="4">Jacobina</strain>
    </source>
</reference>
<evidence type="ECO:0000256" key="1">
    <source>
        <dbReference type="PROSITE-ProRule" id="PRU00042"/>
    </source>
</evidence>
<dbReference type="PROSITE" id="PS50157">
    <property type="entry name" value="ZINC_FINGER_C2H2_2"/>
    <property type="match status" value="1"/>
</dbReference>
<dbReference type="PROSITE" id="PS00028">
    <property type="entry name" value="ZINC_FINGER_C2H2_1"/>
    <property type="match status" value="1"/>
</dbReference>
<dbReference type="InterPro" id="IPR013087">
    <property type="entry name" value="Znf_C2H2_type"/>
</dbReference>
<evidence type="ECO:0000256" key="2">
    <source>
        <dbReference type="SAM" id="MobiDB-lite"/>
    </source>
</evidence>
<feature type="compositionally biased region" description="Low complexity" evidence="2">
    <location>
        <begin position="82"/>
        <end position="93"/>
    </location>
</feature>
<evidence type="ECO:0000313" key="5">
    <source>
        <dbReference type="Proteomes" id="UP000092461"/>
    </source>
</evidence>
<dbReference type="Gene3D" id="3.30.160.60">
    <property type="entry name" value="Classic Zinc Finger"/>
    <property type="match status" value="1"/>
</dbReference>
<feature type="domain" description="C2H2-type" evidence="3">
    <location>
        <begin position="11"/>
        <end position="39"/>
    </location>
</feature>
<evidence type="ECO:0000259" key="3">
    <source>
        <dbReference type="PROSITE" id="PS50157"/>
    </source>
</evidence>